<name>A0A975DA86_9GAMM</name>
<dbReference type="InterPro" id="IPR045584">
    <property type="entry name" value="Pilin-like"/>
</dbReference>
<accession>A0A975DA86</accession>
<dbReference type="InterPro" id="IPR012902">
    <property type="entry name" value="N_methyl_site"/>
</dbReference>
<proteinExistence type="predicted"/>
<keyword evidence="3" id="KW-1185">Reference proteome</keyword>
<gene>
    <name evidence="2" type="ORF">J1N51_10590</name>
</gene>
<sequence>MKKQQGFTLIELVIVVIILGFLGAAAVPRLLDVTDDARDASVEGVAGGFASAVGLVRAEWELAGRPAGNTNIDYDGIALDVTDSGYPAGNGNESQASDMDAQACQFVFQSMFQSAPTTILAGAANYDGERYVVRFSTGSECQFVLAEGIESGNTVPANYVNDAATTANRQGFEYNADSGQITVFKN</sequence>
<dbReference type="PROSITE" id="PS00409">
    <property type="entry name" value="PROKAR_NTER_METHYL"/>
    <property type="match status" value="1"/>
</dbReference>
<organism evidence="2 3">
    <name type="scientific">Psychrosphaera ytuae</name>
    <dbReference type="NCBI Taxonomy" id="2820710"/>
    <lineage>
        <taxon>Bacteria</taxon>
        <taxon>Pseudomonadati</taxon>
        <taxon>Pseudomonadota</taxon>
        <taxon>Gammaproteobacteria</taxon>
        <taxon>Alteromonadales</taxon>
        <taxon>Pseudoalteromonadaceae</taxon>
        <taxon>Psychrosphaera</taxon>
    </lineage>
</organism>
<dbReference type="RefSeq" id="WP_208831150.1">
    <property type="nucleotide sequence ID" value="NZ_CP072110.1"/>
</dbReference>
<keyword evidence="1" id="KW-1133">Transmembrane helix</keyword>
<feature type="transmembrane region" description="Helical" evidence="1">
    <location>
        <begin position="12"/>
        <end position="31"/>
    </location>
</feature>
<dbReference type="SUPFAM" id="SSF54523">
    <property type="entry name" value="Pili subunits"/>
    <property type="match status" value="1"/>
</dbReference>
<dbReference type="Gene3D" id="3.30.700.10">
    <property type="entry name" value="Glycoprotein, Type 4 Pilin"/>
    <property type="match status" value="1"/>
</dbReference>
<dbReference type="AlphaFoldDB" id="A0A975DA86"/>
<dbReference type="KEGG" id="psym:J1N51_10590"/>
<dbReference type="EMBL" id="CP072110">
    <property type="protein sequence ID" value="QTH63184.1"/>
    <property type="molecule type" value="Genomic_DNA"/>
</dbReference>
<evidence type="ECO:0000313" key="2">
    <source>
        <dbReference type="EMBL" id="QTH63184.1"/>
    </source>
</evidence>
<keyword evidence="1" id="KW-0472">Membrane</keyword>
<dbReference type="Proteomes" id="UP000682739">
    <property type="component" value="Chromosome"/>
</dbReference>
<evidence type="ECO:0000313" key="3">
    <source>
        <dbReference type="Proteomes" id="UP000682739"/>
    </source>
</evidence>
<protein>
    <submittedName>
        <fullName evidence="2">Type II secretion system protein</fullName>
    </submittedName>
</protein>
<keyword evidence="1" id="KW-0812">Transmembrane</keyword>
<reference evidence="2" key="1">
    <citation type="submission" date="2021-03" db="EMBL/GenBank/DDBJ databases">
        <title>Description of Psychrosphaera ytuae sp. nov. isolated from deep sea sediment of South China Sea.</title>
        <authorList>
            <person name="Zhang J."/>
            <person name="Xu X.-D."/>
        </authorList>
    </citation>
    <scope>NUCLEOTIDE SEQUENCE</scope>
    <source>
        <strain evidence="2">MTZ26</strain>
    </source>
</reference>
<dbReference type="NCBIfam" id="TIGR02532">
    <property type="entry name" value="IV_pilin_GFxxxE"/>
    <property type="match status" value="1"/>
</dbReference>
<evidence type="ECO:0000256" key="1">
    <source>
        <dbReference type="SAM" id="Phobius"/>
    </source>
</evidence>
<dbReference type="Pfam" id="PF07963">
    <property type="entry name" value="N_methyl"/>
    <property type="match status" value="1"/>
</dbReference>